<dbReference type="PaxDb" id="3880-AES83476"/>
<evidence type="ECO:0000313" key="2">
    <source>
        <dbReference type="EnsemblPlants" id="KEH26013"/>
    </source>
</evidence>
<dbReference type="PANTHER" id="PTHR37243">
    <property type="entry name" value="NEGATIVE REGULATOR OF SYSTEMIC ACQUIRED RESISTANCE SNI1"/>
    <property type="match status" value="1"/>
</dbReference>
<dbReference type="PANTHER" id="PTHR37243:SF2">
    <property type="entry name" value="NEGATIVE REGULATOR OF SYSTEMIC ACQUIRED RESISTANCE SNI1"/>
    <property type="match status" value="1"/>
</dbReference>
<evidence type="ECO:0000313" key="1">
    <source>
        <dbReference type="EMBL" id="KEH26013.1"/>
    </source>
</evidence>
<organism evidence="2">
    <name type="scientific">Medicago truncatula</name>
    <name type="common">Barrel medic</name>
    <name type="synonym">Medicago tribuloides</name>
    <dbReference type="NCBI Taxonomy" id="3880"/>
    <lineage>
        <taxon>Eukaryota</taxon>
        <taxon>Viridiplantae</taxon>
        <taxon>Streptophyta</taxon>
        <taxon>Embryophyta</taxon>
        <taxon>Tracheophyta</taxon>
        <taxon>Spermatophyta</taxon>
        <taxon>Magnoliopsida</taxon>
        <taxon>eudicotyledons</taxon>
        <taxon>Gunneridae</taxon>
        <taxon>Pentapetalae</taxon>
        <taxon>rosids</taxon>
        <taxon>fabids</taxon>
        <taxon>Fabales</taxon>
        <taxon>Fabaceae</taxon>
        <taxon>Papilionoideae</taxon>
        <taxon>50 kb inversion clade</taxon>
        <taxon>NPAAA clade</taxon>
        <taxon>Hologalegina</taxon>
        <taxon>IRL clade</taxon>
        <taxon>Trifolieae</taxon>
        <taxon>Medicago</taxon>
    </lineage>
</organism>
<sequence length="441" mass="49025">MVNPNRASFEDKMLLTMFDACDAAKDATQDDIDDRLAFLDAVRASSIGLEGGKPPSLKICGVVFHMLRTVKSLQLIMACHKLLVDLEKHFPRAYLSDEDDSLSSSNAPPKLVVAEEAWSPLILGLDNAAVVSGASEKQSGGSLDPSSFHLLIQELAEILTDSNFQEKGMKLLQSLLLFQYLVIVLEGDFLPRNATMNWSLQRKSWLNMLLGSRKINYKSLMKNCIEVICLLCQPFENDNFHKSNTALFLALAEVLKNTRVSIDKFLVMILALDVSKKKADIEGNTSRSDGSRTPLVDIILDELAYNKDNIPHFFKTISEPKWKTEIVVQYLWKYIPKPAARTRRSSGVTEDTTFDGALKCFSNKTRTKSIIKKIGADVVQLLLAHGFQAQLSILSNSALVDLCREFISTFESLRSTDGNMEILSIGKEALFTAACVISMKS</sequence>
<accession>G7ZW88</accession>
<dbReference type="eggNOG" id="ENOG502RBSJ">
    <property type="taxonomic scope" value="Eukaryota"/>
</dbReference>
<proteinExistence type="predicted"/>
<evidence type="ECO:0000313" key="3">
    <source>
        <dbReference type="Proteomes" id="UP000002051"/>
    </source>
</evidence>
<name>G7ZW88_MEDTR</name>
<keyword evidence="3" id="KW-1185">Reference proteome</keyword>
<dbReference type="AlphaFoldDB" id="G7ZW88"/>
<dbReference type="KEGG" id="mtr:25496257"/>
<protein>
    <submittedName>
        <fullName evidence="1">SNI1-like protein</fullName>
    </submittedName>
</protein>
<dbReference type="OrthoDB" id="1885692at2759"/>
<dbReference type="HOGENOM" id="CLU_045759_1_0_1"/>
<dbReference type="GO" id="GO:0045892">
    <property type="term" value="P:negative regulation of DNA-templated transcription"/>
    <property type="evidence" value="ECO:0000318"/>
    <property type="project" value="GO_Central"/>
</dbReference>
<dbReference type="InterPro" id="IPR034561">
    <property type="entry name" value="SNI1"/>
</dbReference>
<dbReference type="GO" id="GO:0005634">
    <property type="term" value="C:nucleus"/>
    <property type="evidence" value="ECO:0000318"/>
    <property type="project" value="GO_Central"/>
</dbReference>
<dbReference type="OMA" id="CIAMQKF"/>
<dbReference type="Proteomes" id="UP000002051">
    <property type="component" value="Chromosome 6"/>
</dbReference>
<dbReference type="GO" id="GO:0006974">
    <property type="term" value="P:DNA damage response"/>
    <property type="evidence" value="ECO:0007669"/>
    <property type="project" value="InterPro"/>
</dbReference>
<reference evidence="1 3" key="1">
    <citation type="journal article" date="2011" name="Nature">
        <title>The Medicago genome provides insight into the evolution of rhizobial symbioses.</title>
        <authorList>
            <person name="Young N.D."/>
            <person name="Debelle F."/>
            <person name="Oldroyd G.E."/>
            <person name="Geurts R."/>
            <person name="Cannon S.B."/>
            <person name="Udvardi M.K."/>
            <person name="Benedito V.A."/>
            <person name="Mayer K.F."/>
            <person name="Gouzy J."/>
            <person name="Schoof H."/>
            <person name="Van de Peer Y."/>
            <person name="Proost S."/>
            <person name="Cook D.R."/>
            <person name="Meyers B.C."/>
            <person name="Spannagl M."/>
            <person name="Cheung F."/>
            <person name="De Mita S."/>
            <person name="Krishnakumar V."/>
            <person name="Gundlach H."/>
            <person name="Zhou S."/>
            <person name="Mudge J."/>
            <person name="Bharti A.K."/>
            <person name="Murray J.D."/>
            <person name="Naoumkina M.A."/>
            <person name="Rosen B."/>
            <person name="Silverstein K.A."/>
            <person name="Tang H."/>
            <person name="Rombauts S."/>
            <person name="Zhao P.X."/>
            <person name="Zhou P."/>
            <person name="Barbe V."/>
            <person name="Bardou P."/>
            <person name="Bechner M."/>
            <person name="Bellec A."/>
            <person name="Berger A."/>
            <person name="Berges H."/>
            <person name="Bidwell S."/>
            <person name="Bisseling T."/>
            <person name="Choisne N."/>
            <person name="Couloux A."/>
            <person name="Denny R."/>
            <person name="Deshpande S."/>
            <person name="Dai X."/>
            <person name="Doyle J.J."/>
            <person name="Dudez A.M."/>
            <person name="Farmer A.D."/>
            <person name="Fouteau S."/>
            <person name="Franken C."/>
            <person name="Gibelin C."/>
            <person name="Gish J."/>
            <person name="Goldstein S."/>
            <person name="Gonzalez A.J."/>
            <person name="Green P.J."/>
            <person name="Hallab A."/>
            <person name="Hartog M."/>
            <person name="Hua A."/>
            <person name="Humphray S.J."/>
            <person name="Jeong D.H."/>
            <person name="Jing Y."/>
            <person name="Jocker A."/>
            <person name="Kenton S.M."/>
            <person name="Kim D.J."/>
            <person name="Klee K."/>
            <person name="Lai H."/>
            <person name="Lang C."/>
            <person name="Lin S."/>
            <person name="Macmil S.L."/>
            <person name="Magdelenat G."/>
            <person name="Matthews L."/>
            <person name="McCorrison J."/>
            <person name="Monaghan E.L."/>
            <person name="Mun J.H."/>
            <person name="Najar F.Z."/>
            <person name="Nicholson C."/>
            <person name="Noirot C."/>
            <person name="O'Bleness M."/>
            <person name="Paule C.R."/>
            <person name="Poulain J."/>
            <person name="Prion F."/>
            <person name="Qin B."/>
            <person name="Qu C."/>
            <person name="Retzel E.F."/>
            <person name="Riddle C."/>
            <person name="Sallet E."/>
            <person name="Samain S."/>
            <person name="Samson N."/>
            <person name="Sanders I."/>
            <person name="Saurat O."/>
            <person name="Scarpelli C."/>
            <person name="Schiex T."/>
            <person name="Segurens B."/>
            <person name="Severin A.J."/>
            <person name="Sherrier D.J."/>
            <person name="Shi R."/>
            <person name="Sims S."/>
            <person name="Singer S.R."/>
            <person name="Sinharoy S."/>
            <person name="Sterck L."/>
            <person name="Viollet A."/>
            <person name="Wang B.B."/>
            <person name="Wang K."/>
            <person name="Wang M."/>
            <person name="Wang X."/>
            <person name="Warfsmann J."/>
            <person name="Weissenbach J."/>
            <person name="White D.D."/>
            <person name="White J.D."/>
            <person name="Wiley G.B."/>
            <person name="Wincker P."/>
            <person name="Xing Y."/>
            <person name="Yang L."/>
            <person name="Yao Z."/>
            <person name="Ying F."/>
            <person name="Zhai J."/>
            <person name="Zhou L."/>
            <person name="Zuber A."/>
            <person name="Denarie J."/>
            <person name="Dixon R.A."/>
            <person name="May G.D."/>
            <person name="Schwartz D.C."/>
            <person name="Rogers J."/>
            <person name="Quetier F."/>
            <person name="Town C.D."/>
            <person name="Roe B.A."/>
        </authorList>
    </citation>
    <scope>NUCLEOTIDE SEQUENCE [LARGE SCALE GENOMIC DNA]</scope>
    <source>
        <strain evidence="1">A17</strain>
        <strain evidence="2 3">cv. Jemalong A17</strain>
    </source>
</reference>
<dbReference type="STRING" id="3880.G7ZW88"/>
<gene>
    <name evidence="2" type="primary">25496257</name>
    <name evidence="1" type="ordered locus">MTR_6g039570</name>
</gene>
<dbReference type="EMBL" id="CM001222">
    <property type="protein sequence ID" value="KEH26013.1"/>
    <property type="molecule type" value="Genomic_DNA"/>
</dbReference>
<reference evidence="1 3" key="2">
    <citation type="journal article" date="2014" name="BMC Genomics">
        <title>An improved genome release (version Mt4.0) for the model legume Medicago truncatula.</title>
        <authorList>
            <person name="Tang H."/>
            <person name="Krishnakumar V."/>
            <person name="Bidwell S."/>
            <person name="Rosen B."/>
            <person name="Chan A."/>
            <person name="Zhou S."/>
            <person name="Gentzbittel L."/>
            <person name="Childs K.L."/>
            <person name="Yandell M."/>
            <person name="Gundlach H."/>
            <person name="Mayer K.F."/>
            <person name="Schwartz D.C."/>
            <person name="Town C.D."/>
        </authorList>
    </citation>
    <scope>GENOME REANNOTATION</scope>
    <source>
        <strain evidence="1">A17</strain>
        <strain evidence="2 3">cv. Jemalong A17</strain>
    </source>
</reference>
<dbReference type="GO" id="GO:0000976">
    <property type="term" value="F:transcription cis-regulatory region binding"/>
    <property type="evidence" value="ECO:0000318"/>
    <property type="project" value="GO_Central"/>
</dbReference>
<dbReference type="GO" id="GO:0010113">
    <property type="term" value="P:negative regulation of systemic acquired resistance"/>
    <property type="evidence" value="ECO:0000318"/>
    <property type="project" value="GO_Central"/>
</dbReference>
<dbReference type="GO" id="GO:0030915">
    <property type="term" value="C:Smc5-Smc6 complex"/>
    <property type="evidence" value="ECO:0007669"/>
    <property type="project" value="InterPro"/>
</dbReference>
<reference evidence="2" key="3">
    <citation type="submission" date="2015-04" db="UniProtKB">
        <authorList>
            <consortium name="EnsemblPlants"/>
        </authorList>
    </citation>
    <scope>IDENTIFICATION</scope>
    <source>
        <strain evidence="2">cv. Jemalong A17</strain>
    </source>
</reference>
<dbReference type="EnsemblPlants" id="KEH26013">
    <property type="protein sequence ID" value="KEH26013"/>
    <property type="gene ID" value="MTR_6g039570"/>
</dbReference>